<evidence type="ECO:0000256" key="1">
    <source>
        <dbReference type="ARBA" id="ARBA00022443"/>
    </source>
</evidence>
<dbReference type="SUPFAM" id="SSF50044">
    <property type="entry name" value="SH3-domain"/>
    <property type="match status" value="1"/>
</dbReference>
<dbReference type="InterPro" id="IPR001452">
    <property type="entry name" value="SH3_domain"/>
</dbReference>
<dbReference type="Proteomes" id="UP000799421">
    <property type="component" value="Unassembled WGS sequence"/>
</dbReference>
<dbReference type="SMART" id="SM00326">
    <property type="entry name" value="SH3"/>
    <property type="match status" value="1"/>
</dbReference>
<sequence>MEAFHVAQTNRSIRTIKAELEYLCDASVITPATLSDLLSRLPEQTALHAPISVGAVAPPSQSLQAQTKEPEKDSKADPPPSYANSAPQQGYYAPQAVGPTTLCQASALYAYSGADAGDLTLHPGDVISVTEYTNSEWWTGRNTRTGQAGIFPRSYVRVEEKSSYGNMPMEVAGQSSGPAGGEAPSKGQEMGKKFGKKLGNAAIFGAGASIGANIVNGIF</sequence>
<dbReference type="InterPro" id="IPR036028">
    <property type="entry name" value="SH3-like_dom_sf"/>
</dbReference>
<evidence type="ECO:0000256" key="3">
    <source>
        <dbReference type="SAM" id="MobiDB-lite"/>
    </source>
</evidence>
<reference evidence="5" key="1">
    <citation type="journal article" date="2020" name="Stud. Mycol.">
        <title>101 Dothideomycetes genomes: a test case for predicting lifestyles and emergence of pathogens.</title>
        <authorList>
            <person name="Haridas S."/>
            <person name="Albert R."/>
            <person name="Binder M."/>
            <person name="Bloem J."/>
            <person name="Labutti K."/>
            <person name="Salamov A."/>
            <person name="Andreopoulos B."/>
            <person name="Baker S."/>
            <person name="Barry K."/>
            <person name="Bills G."/>
            <person name="Bluhm B."/>
            <person name="Cannon C."/>
            <person name="Castanera R."/>
            <person name="Culley D."/>
            <person name="Daum C."/>
            <person name="Ezra D."/>
            <person name="Gonzalez J."/>
            <person name="Henrissat B."/>
            <person name="Kuo A."/>
            <person name="Liang C."/>
            <person name="Lipzen A."/>
            <person name="Lutzoni F."/>
            <person name="Magnuson J."/>
            <person name="Mondo S."/>
            <person name="Nolan M."/>
            <person name="Ohm R."/>
            <person name="Pangilinan J."/>
            <person name="Park H.-J."/>
            <person name="Ramirez L."/>
            <person name="Alfaro M."/>
            <person name="Sun H."/>
            <person name="Tritt A."/>
            <person name="Yoshinaga Y."/>
            <person name="Zwiers L.-H."/>
            <person name="Turgeon B."/>
            <person name="Goodwin S."/>
            <person name="Spatafora J."/>
            <person name="Crous P."/>
            <person name="Grigoriev I."/>
        </authorList>
    </citation>
    <scope>NUCLEOTIDE SEQUENCE</scope>
    <source>
        <strain evidence="5">CBS 480.64</strain>
    </source>
</reference>
<name>A0A6A7C1G0_9PEZI</name>
<dbReference type="Gene3D" id="2.30.30.40">
    <property type="entry name" value="SH3 Domains"/>
    <property type="match status" value="1"/>
</dbReference>
<evidence type="ECO:0000313" key="6">
    <source>
        <dbReference type="Proteomes" id="UP000799421"/>
    </source>
</evidence>
<dbReference type="Pfam" id="PF00018">
    <property type="entry name" value="SH3_1"/>
    <property type="match status" value="1"/>
</dbReference>
<protein>
    <submittedName>
        <fullName evidence="5">SH3 domain-containing protein</fullName>
    </submittedName>
</protein>
<dbReference type="PANTHER" id="PTHR45929">
    <property type="entry name" value="JAK PATHWAY SIGNAL TRANSDUCTION ADAPTOR MOLECULE"/>
    <property type="match status" value="1"/>
</dbReference>
<proteinExistence type="predicted"/>
<keyword evidence="6" id="KW-1185">Reference proteome</keyword>
<dbReference type="CDD" id="cd00174">
    <property type="entry name" value="SH3"/>
    <property type="match status" value="1"/>
</dbReference>
<accession>A0A6A7C1G0</accession>
<dbReference type="PROSITE" id="PS50002">
    <property type="entry name" value="SH3"/>
    <property type="match status" value="1"/>
</dbReference>
<dbReference type="OrthoDB" id="6250593at2759"/>
<dbReference type="PANTHER" id="PTHR45929:SF7">
    <property type="entry name" value="LAS SEVENTEEN-BINDING PROTEIN 1"/>
    <property type="match status" value="1"/>
</dbReference>
<organism evidence="5 6">
    <name type="scientific">Piedraia hortae CBS 480.64</name>
    <dbReference type="NCBI Taxonomy" id="1314780"/>
    <lineage>
        <taxon>Eukaryota</taxon>
        <taxon>Fungi</taxon>
        <taxon>Dikarya</taxon>
        <taxon>Ascomycota</taxon>
        <taxon>Pezizomycotina</taxon>
        <taxon>Dothideomycetes</taxon>
        <taxon>Dothideomycetidae</taxon>
        <taxon>Capnodiales</taxon>
        <taxon>Piedraiaceae</taxon>
        <taxon>Piedraia</taxon>
    </lineage>
</organism>
<dbReference type="EMBL" id="MU005973">
    <property type="protein sequence ID" value="KAF2861331.1"/>
    <property type="molecule type" value="Genomic_DNA"/>
</dbReference>
<evidence type="ECO:0000259" key="4">
    <source>
        <dbReference type="PROSITE" id="PS50002"/>
    </source>
</evidence>
<dbReference type="InterPro" id="IPR050670">
    <property type="entry name" value="STAM"/>
</dbReference>
<dbReference type="PRINTS" id="PR00452">
    <property type="entry name" value="SH3DOMAIN"/>
</dbReference>
<evidence type="ECO:0000256" key="2">
    <source>
        <dbReference type="PROSITE-ProRule" id="PRU00192"/>
    </source>
</evidence>
<feature type="domain" description="SH3" evidence="4">
    <location>
        <begin position="100"/>
        <end position="161"/>
    </location>
</feature>
<keyword evidence="1 2" id="KW-0728">SH3 domain</keyword>
<feature type="region of interest" description="Disordered" evidence="3">
    <location>
        <begin position="57"/>
        <end position="90"/>
    </location>
</feature>
<dbReference type="AlphaFoldDB" id="A0A6A7C1G0"/>
<gene>
    <name evidence="5" type="ORF">K470DRAFT_281597</name>
</gene>
<evidence type="ECO:0000313" key="5">
    <source>
        <dbReference type="EMBL" id="KAF2861331.1"/>
    </source>
</evidence>